<evidence type="ECO:0000256" key="1">
    <source>
        <dbReference type="SAM" id="MobiDB-lite"/>
    </source>
</evidence>
<organism evidence="2 3">
    <name type="scientific">Rotaria magnacalcarata</name>
    <dbReference type="NCBI Taxonomy" id="392030"/>
    <lineage>
        <taxon>Eukaryota</taxon>
        <taxon>Metazoa</taxon>
        <taxon>Spiralia</taxon>
        <taxon>Gnathifera</taxon>
        <taxon>Rotifera</taxon>
        <taxon>Eurotatoria</taxon>
        <taxon>Bdelloidea</taxon>
        <taxon>Philodinida</taxon>
        <taxon>Philodinidae</taxon>
        <taxon>Rotaria</taxon>
    </lineage>
</organism>
<reference evidence="2" key="1">
    <citation type="submission" date="2021-02" db="EMBL/GenBank/DDBJ databases">
        <authorList>
            <person name="Nowell W R."/>
        </authorList>
    </citation>
    <scope>NUCLEOTIDE SEQUENCE</scope>
</reference>
<gene>
    <name evidence="2" type="ORF">UXM345_LOCUS34659</name>
</gene>
<accession>A0A820JIC9</accession>
<dbReference type="EMBL" id="CAJOBF010012967">
    <property type="protein sequence ID" value="CAF4324604.1"/>
    <property type="molecule type" value="Genomic_DNA"/>
</dbReference>
<feature type="non-terminal residue" evidence="2">
    <location>
        <position position="1"/>
    </location>
</feature>
<dbReference type="AlphaFoldDB" id="A0A820JIC9"/>
<protein>
    <submittedName>
        <fullName evidence="2">Uncharacterized protein</fullName>
    </submittedName>
</protein>
<evidence type="ECO:0000313" key="3">
    <source>
        <dbReference type="Proteomes" id="UP000663842"/>
    </source>
</evidence>
<dbReference type="Proteomes" id="UP000663842">
    <property type="component" value="Unassembled WGS sequence"/>
</dbReference>
<comment type="caution">
    <text evidence="2">The sequence shown here is derived from an EMBL/GenBank/DDBJ whole genome shotgun (WGS) entry which is preliminary data.</text>
</comment>
<sequence length="103" mass="11853">IIVNSDEQDQSSTYNIAKTKARLQNMDKTDREAYCELIKQKHKSYTKSVIVDLGRRKNIENVKEMNVSDEEKDESPTNGTTVEEEERLERKQSVSPPPPADQK</sequence>
<proteinExistence type="predicted"/>
<feature type="region of interest" description="Disordered" evidence="1">
    <location>
        <begin position="62"/>
        <end position="103"/>
    </location>
</feature>
<evidence type="ECO:0000313" key="2">
    <source>
        <dbReference type="EMBL" id="CAF4324604.1"/>
    </source>
</evidence>
<name>A0A820JIC9_9BILA</name>